<sequence length="142" mass="16403">MANRKTSAIDKLRTKIWAEMVNFAAGDMAPTALEAHLKDLRDRRTGGKPVLREATGLWVRYMTGRAKPFKVWEPMPQTVWVDECEEFYPGTSAWFYSPIWYLLEDTEYLPSQILACVNLLPARFRDELLEHGDVHTKSVLTQ</sequence>
<dbReference type="EMBL" id="QURR01000057">
    <property type="protein sequence ID" value="RGE39256.1"/>
    <property type="molecule type" value="Genomic_DNA"/>
</dbReference>
<gene>
    <name evidence="1" type="ORF">DZC30_22205</name>
</gene>
<name>A0A373F544_COMTE</name>
<dbReference type="Proteomes" id="UP000261948">
    <property type="component" value="Unassembled WGS sequence"/>
</dbReference>
<reference evidence="1 2" key="1">
    <citation type="submission" date="2018-08" db="EMBL/GenBank/DDBJ databases">
        <title>Comamonas testosteroni strain SWCO2.</title>
        <authorList>
            <person name="Jiang N."/>
            <person name="Zhang X.Z."/>
        </authorList>
    </citation>
    <scope>NUCLEOTIDE SEQUENCE [LARGE SCALE GENOMIC DNA]</scope>
    <source>
        <strain evidence="1 2">SWCO2</strain>
    </source>
</reference>
<organism evidence="1 2">
    <name type="scientific">Comamonas testosteroni</name>
    <name type="common">Pseudomonas testosteroni</name>
    <dbReference type="NCBI Taxonomy" id="285"/>
    <lineage>
        <taxon>Bacteria</taxon>
        <taxon>Pseudomonadati</taxon>
        <taxon>Pseudomonadota</taxon>
        <taxon>Betaproteobacteria</taxon>
        <taxon>Burkholderiales</taxon>
        <taxon>Comamonadaceae</taxon>
        <taxon>Comamonas</taxon>
    </lineage>
</organism>
<evidence type="ECO:0000313" key="2">
    <source>
        <dbReference type="Proteomes" id="UP000261948"/>
    </source>
</evidence>
<dbReference type="AlphaFoldDB" id="A0A373F544"/>
<comment type="caution">
    <text evidence="1">The sequence shown here is derived from an EMBL/GenBank/DDBJ whole genome shotgun (WGS) entry which is preliminary data.</text>
</comment>
<protein>
    <submittedName>
        <fullName evidence="1">Uncharacterized protein</fullName>
    </submittedName>
</protein>
<evidence type="ECO:0000313" key="1">
    <source>
        <dbReference type="EMBL" id="RGE39256.1"/>
    </source>
</evidence>
<proteinExistence type="predicted"/>
<keyword evidence="2" id="KW-1185">Reference proteome</keyword>
<accession>A0A373F544</accession>